<sequence>PSMVPSTPPTGPIPTPAGPEDQPLTPTGSDPQSGLGRHLGVVIGILVAVVLLLLLLLLLFLVLRHRRQGKRWTSTQRKADFQHPAGAVGPEPTDRGLQRRSRPAADAQEENLYAAVKDTQPEDGVEMDTQAAASEASQDVTYAQLHSLTLRREATEPPPSQEGPSPAEPSIYATLAIH</sequence>
<feature type="region of interest" description="Disordered" evidence="1">
    <location>
        <begin position="71"/>
        <end position="178"/>
    </location>
</feature>
<protein>
    <submittedName>
        <fullName evidence="3">LILRB2 isoform 2</fullName>
    </submittedName>
    <submittedName>
        <fullName evidence="4">LILRB2 isoform 6</fullName>
    </submittedName>
</protein>
<keyword evidence="2" id="KW-0812">Transmembrane</keyword>
<feature type="compositionally biased region" description="Pro residues" evidence="1">
    <location>
        <begin position="1"/>
        <end position="17"/>
    </location>
</feature>
<feature type="non-terminal residue" evidence="3">
    <location>
        <position position="1"/>
    </location>
</feature>
<keyword evidence="2" id="KW-0472">Membrane</keyword>
<evidence type="ECO:0000313" key="5">
    <source>
        <dbReference type="Proteomes" id="UP000236370"/>
    </source>
</evidence>
<proteinExistence type="predicted"/>
<evidence type="ECO:0000313" key="3">
    <source>
        <dbReference type="EMBL" id="PNI92375.1"/>
    </source>
</evidence>
<feature type="transmembrane region" description="Helical" evidence="2">
    <location>
        <begin position="39"/>
        <end position="63"/>
    </location>
</feature>
<dbReference type="EMBL" id="NBAG03000069">
    <property type="protein sequence ID" value="PNI92375.1"/>
    <property type="molecule type" value="Genomic_DNA"/>
</dbReference>
<gene>
    <name evidence="3" type="ORF">CK820_G0041963</name>
</gene>
<name>A0A2J8Q7Y0_PANTR</name>
<comment type="caution">
    <text evidence="3">The sequence shown here is derived from an EMBL/GenBank/DDBJ whole genome shotgun (WGS) entry which is preliminary data.</text>
</comment>
<dbReference type="AlphaFoldDB" id="A0A2J8Q7Y0"/>
<reference evidence="3 5" key="1">
    <citation type="submission" date="2017-12" db="EMBL/GenBank/DDBJ databases">
        <title>High-resolution comparative analysis of great ape genomes.</title>
        <authorList>
            <person name="Pollen A."/>
            <person name="Hastie A."/>
            <person name="Hormozdiari F."/>
            <person name="Dougherty M."/>
            <person name="Liu R."/>
            <person name="Chaisson M."/>
            <person name="Hoppe E."/>
            <person name="Hill C."/>
            <person name="Pang A."/>
            <person name="Hillier L."/>
            <person name="Baker C."/>
            <person name="Armstrong J."/>
            <person name="Shendure J."/>
            <person name="Paten B."/>
            <person name="Wilson R."/>
            <person name="Chao H."/>
            <person name="Schneider V."/>
            <person name="Ventura M."/>
            <person name="Kronenberg Z."/>
            <person name="Murali S."/>
            <person name="Gordon D."/>
            <person name="Cantsilieris S."/>
            <person name="Munson K."/>
            <person name="Nelson B."/>
            <person name="Raja A."/>
            <person name="Underwood J."/>
            <person name="Diekhans M."/>
            <person name="Fiddes I."/>
            <person name="Haussler D."/>
            <person name="Eichler E."/>
        </authorList>
    </citation>
    <scope>NUCLEOTIDE SEQUENCE [LARGE SCALE GENOMIC DNA]</scope>
    <source>
        <strain evidence="3">Yerkes chimp pedigree #C0471</strain>
        <tissue evidence="3">Blood</tissue>
    </source>
</reference>
<dbReference type="EMBL" id="NBAG03000069">
    <property type="protein sequence ID" value="PNI92378.1"/>
    <property type="molecule type" value="Genomic_DNA"/>
</dbReference>
<evidence type="ECO:0000313" key="4">
    <source>
        <dbReference type="EMBL" id="PNI92378.1"/>
    </source>
</evidence>
<evidence type="ECO:0000256" key="2">
    <source>
        <dbReference type="SAM" id="Phobius"/>
    </source>
</evidence>
<evidence type="ECO:0000256" key="1">
    <source>
        <dbReference type="SAM" id="MobiDB-lite"/>
    </source>
</evidence>
<dbReference type="Proteomes" id="UP000236370">
    <property type="component" value="Unassembled WGS sequence"/>
</dbReference>
<feature type="compositionally biased region" description="Polar residues" evidence="1">
    <location>
        <begin position="131"/>
        <end position="147"/>
    </location>
</feature>
<keyword evidence="2" id="KW-1133">Transmembrane helix</keyword>
<accession>A0A2J8Q7Y0</accession>
<organism evidence="3 5">
    <name type="scientific">Pan troglodytes</name>
    <name type="common">Chimpanzee</name>
    <dbReference type="NCBI Taxonomy" id="9598"/>
    <lineage>
        <taxon>Eukaryota</taxon>
        <taxon>Metazoa</taxon>
        <taxon>Chordata</taxon>
        <taxon>Craniata</taxon>
        <taxon>Vertebrata</taxon>
        <taxon>Euteleostomi</taxon>
        <taxon>Mammalia</taxon>
        <taxon>Eutheria</taxon>
        <taxon>Euarchontoglires</taxon>
        <taxon>Primates</taxon>
        <taxon>Haplorrhini</taxon>
        <taxon>Catarrhini</taxon>
        <taxon>Hominidae</taxon>
        <taxon>Pan</taxon>
    </lineage>
</organism>
<feature type="region of interest" description="Disordered" evidence="1">
    <location>
        <begin position="1"/>
        <end position="31"/>
    </location>
</feature>